<comment type="function">
    <text evidence="5">Catalyzes the hydrolysis of inorganic pyrophosphate (PPi) forming two phosphate ions.</text>
</comment>
<dbReference type="EC" id="3.6.1.1" evidence="5"/>
<keyword evidence="5" id="KW-0963">Cytoplasm</keyword>
<dbReference type="Proteomes" id="UP001620461">
    <property type="component" value="Unassembled WGS sequence"/>
</dbReference>
<feature type="binding site" evidence="5">
    <location>
        <position position="44"/>
    </location>
    <ligand>
        <name>substrate</name>
    </ligand>
</feature>
<comment type="similarity">
    <text evidence="5">Belongs to the PPase family.</text>
</comment>
<dbReference type="InterPro" id="IPR036649">
    <property type="entry name" value="Pyrophosphatase_sf"/>
</dbReference>
<dbReference type="Gene3D" id="3.90.80.10">
    <property type="entry name" value="Inorganic pyrophosphatase"/>
    <property type="match status" value="1"/>
</dbReference>
<comment type="subunit">
    <text evidence="5">Homohexamer.</text>
</comment>
<comment type="subcellular location">
    <subcellularLocation>
        <location evidence="5">Cytoplasm</location>
    </subcellularLocation>
</comment>
<sequence>MALDKVSPGPQVPDAIHAIIEIPMDAEPVKYEVDKATGAIFVDRVLSTPMRYPCNYGYMPGTLCGDGDPLDVLIVMPMPLIPGSVIVCRPLGVMDMTDENGEDTKLIAVPVTRTFAGYAHWEKLSDVPETTRGRIQHFFEHYKDLEKGKWVRFEGWRDVGPAREEVLACIDRYQAYLRESH</sequence>
<evidence type="ECO:0000256" key="5">
    <source>
        <dbReference type="HAMAP-Rule" id="MF_00209"/>
    </source>
</evidence>
<protein>
    <recommendedName>
        <fullName evidence="5">Inorganic pyrophosphatase</fullName>
        <ecNumber evidence="5">3.6.1.1</ecNumber>
    </recommendedName>
    <alternativeName>
        <fullName evidence="5">Pyrophosphate phospho-hydrolase</fullName>
        <shortName evidence="5">PPase</shortName>
    </alternativeName>
</protein>
<keyword evidence="2 5" id="KW-0479">Metal-binding</keyword>
<accession>A0ABW8JIU0</accession>
<dbReference type="HAMAP" id="MF_00209">
    <property type="entry name" value="Inorganic_PPase"/>
    <property type="match status" value="1"/>
</dbReference>
<feature type="binding site" evidence="5">
    <location>
        <position position="56"/>
    </location>
    <ligand>
        <name>substrate</name>
    </ligand>
</feature>
<keyword evidence="3 5" id="KW-0378">Hydrolase</keyword>
<evidence type="ECO:0000256" key="1">
    <source>
        <dbReference type="ARBA" id="ARBA00001946"/>
    </source>
</evidence>
<evidence type="ECO:0000256" key="2">
    <source>
        <dbReference type="ARBA" id="ARBA00022723"/>
    </source>
</evidence>
<dbReference type="SUPFAM" id="SSF50324">
    <property type="entry name" value="Inorganic pyrophosphatase"/>
    <property type="match status" value="1"/>
</dbReference>
<comment type="caution">
    <text evidence="6">The sequence shown here is derived from an EMBL/GenBank/DDBJ whole genome shotgun (WGS) entry which is preliminary data.</text>
</comment>
<evidence type="ECO:0000313" key="7">
    <source>
        <dbReference type="Proteomes" id="UP001620461"/>
    </source>
</evidence>
<dbReference type="RefSeq" id="WP_404546598.1">
    <property type="nucleotide sequence ID" value="NZ_JADIKJ010000007.1"/>
</dbReference>
<name>A0ABW8JIU0_9GAMM</name>
<comment type="catalytic activity">
    <reaction evidence="5">
        <text>diphosphate + H2O = 2 phosphate + H(+)</text>
        <dbReference type="Rhea" id="RHEA:24576"/>
        <dbReference type="ChEBI" id="CHEBI:15377"/>
        <dbReference type="ChEBI" id="CHEBI:15378"/>
        <dbReference type="ChEBI" id="CHEBI:33019"/>
        <dbReference type="ChEBI" id="CHEBI:43474"/>
        <dbReference type="EC" id="3.6.1.1"/>
    </reaction>
</comment>
<gene>
    <name evidence="5 6" type="primary">ppa</name>
    <name evidence="6" type="ORF">ISP15_07495</name>
</gene>
<keyword evidence="4 5" id="KW-0460">Magnesium</keyword>
<feature type="binding site" evidence="5">
    <location>
        <position position="30"/>
    </location>
    <ligand>
        <name>substrate</name>
    </ligand>
</feature>
<dbReference type="PROSITE" id="PS00387">
    <property type="entry name" value="PPASE"/>
    <property type="match status" value="1"/>
</dbReference>
<comment type="cofactor">
    <cofactor evidence="1 5">
        <name>Mg(2+)</name>
        <dbReference type="ChEBI" id="CHEBI:18420"/>
    </cofactor>
</comment>
<dbReference type="EMBL" id="JADIKJ010000007">
    <property type="protein sequence ID" value="MFK2900176.1"/>
    <property type="molecule type" value="Genomic_DNA"/>
</dbReference>
<dbReference type="PANTHER" id="PTHR10286">
    <property type="entry name" value="INORGANIC PYROPHOSPHATASE"/>
    <property type="match status" value="1"/>
</dbReference>
<feature type="binding site" evidence="5">
    <location>
        <position position="71"/>
    </location>
    <ligand>
        <name>Mg(2+)</name>
        <dbReference type="ChEBI" id="CHEBI:18420"/>
        <label>1</label>
    </ligand>
</feature>
<feature type="binding site" evidence="5">
    <location>
        <position position="66"/>
    </location>
    <ligand>
        <name>Mg(2+)</name>
        <dbReference type="ChEBI" id="CHEBI:18420"/>
        <label>1</label>
    </ligand>
</feature>
<keyword evidence="7" id="KW-1185">Reference proteome</keyword>
<dbReference type="NCBIfam" id="NF002317">
    <property type="entry name" value="PRK01250.1"/>
    <property type="match status" value="1"/>
</dbReference>
<evidence type="ECO:0000256" key="3">
    <source>
        <dbReference type="ARBA" id="ARBA00022801"/>
    </source>
</evidence>
<dbReference type="Pfam" id="PF00719">
    <property type="entry name" value="Pyrophosphatase"/>
    <property type="match status" value="1"/>
</dbReference>
<evidence type="ECO:0000256" key="4">
    <source>
        <dbReference type="ARBA" id="ARBA00022842"/>
    </source>
</evidence>
<evidence type="ECO:0000313" key="6">
    <source>
        <dbReference type="EMBL" id="MFK2900176.1"/>
    </source>
</evidence>
<dbReference type="CDD" id="cd00412">
    <property type="entry name" value="pyrophosphatase"/>
    <property type="match status" value="1"/>
</dbReference>
<dbReference type="InterPro" id="IPR008162">
    <property type="entry name" value="Pyrophosphatase"/>
</dbReference>
<proteinExistence type="inferred from homology"/>
<reference evidence="6 7" key="1">
    <citation type="submission" date="2020-10" db="EMBL/GenBank/DDBJ databases">
        <title>Phylogeny of dyella-like bacteria.</title>
        <authorList>
            <person name="Fu J."/>
        </authorList>
    </citation>
    <scope>NUCLEOTIDE SEQUENCE [LARGE SCALE GENOMIC DNA]</scope>
    <source>
        <strain evidence="6 7">JP1</strain>
    </source>
</reference>
<dbReference type="GO" id="GO:0004427">
    <property type="term" value="F:inorganic diphosphate phosphatase activity"/>
    <property type="evidence" value="ECO:0007669"/>
    <property type="project" value="UniProtKB-EC"/>
</dbReference>
<feature type="binding site" evidence="5">
    <location>
        <position position="142"/>
    </location>
    <ligand>
        <name>substrate</name>
    </ligand>
</feature>
<feature type="binding site" evidence="5">
    <location>
        <position position="103"/>
    </location>
    <ligand>
        <name>Mg(2+)</name>
        <dbReference type="ChEBI" id="CHEBI:18420"/>
        <label>1</label>
    </ligand>
</feature>
<feature type="binding site" evidence="5">
    <location>
        <position position="71"/>
    </location>
    <ligand>
        <name>Mg(2+)</name>
        <dbReference type="ChEBI" id="CHEBI:18420"/>
        <label>2</label>
    </ligand>
</feature>
<organism evidence="6 7">
    <name type="scientific">Dyella jejuensis</name>
    <dbReference type="NCBI Taxonomy" id="1432009"/>
    <lineage>
        <taxon>Bacteria</taxon>
        <taxon>Pseudomonadati</taxon>
        <taxon>Pseudomonadota</taxon>
        <taxon>Gammaproteobacteria</taxon>
        <taxon>Lysobacterales</taxon>
        <taxon>Rhodanobacteraceae</taxon>
        <taxon>Dyella</taxon>
    </lineage>
</organism>